<keyword evidence="2" id="KW-1185">Reference proteome</keyword>
<gene>
    <name evidence="1" type="ORF">DESUT3_02400</name>
</gene>
<dbReference type="EMBL" id="AP024355">
    <property type="protein sequence ID" value="BCR03171.1"/>
    <property type="molecule type" value="Genomic_DNA"/>
</dbReference>
<dbReference type="Proteomes" id="UP001319827">
    <property type="component" value="Chromosome"/>
</dbReference>
<sequence length="143" mass="14699">MNLKRGGSRAAGVFLAAAILAWSAAAGWSADWSGGVRLGGKRFSGAAGQPLIIEIEAPTERLPSGFMYSVVAEGVSYPGPEPPALLPGIPSTTVTCRLPGEYLLRVRVNLVHKTSCGGASFQTILDEEVALEITGGSGDGTGR</sequence>
<name>A0ABN6DT25_9BACT</name>
<protein>
    <submittedName>
        <fullName evidence="1">Uncharacterized protein</fullName>
    </submittedName>
</protein>
<evidence type="ECO:0000313" key="2">
    <source>
        <dbReference type="Proteomes" id="UP001319827"/>
    </source>
</evidence>
<evidence type="ECO:0000313" key="1">
    <source>
        <dbReference type="EMBL" id="BCR03171.1"/>
    </source>
</evidence>
<accession>A0ABN6DT25</accession>
<organism evidence="1 2">
    <name type="scientific">Desulfuromonas versatilis</name>
    <dbReference type="NCBI Taxonomy" id="2802975"/>
    <lineage>
        <taxon>Bacteria</taxon>
        <taxon>Pseudomonadati</taxon>
        <taxon>Thermodesulfobacteriota</taxon>
        <taxon>Desulfuromonadia</taxon>
        <taxon>Desulfuromonadales</taxon>
        <taxon>Desulfuromonadaceae</taxon>
        <taxon>Desulfuromonas</taxon>
    </lineage>
</organism>
<dbReference type="RefSeq" id="WP_221250645.1">
    <property type="nucleotide sequence ID" value="NZ_AP024355.1"/>
</dbReference>
<proteinExistence type="predicted"/>
<reference evidence="1 2" key="2">
    <citation type="journal article" date="2021" name="Int. J. Syst. Evol. Microbiol.">
        <title>Isolation and Polyphasic Characterization of Desulfuromonas versatilis sp. Nov., an Electrogenic Bacteria Capable of Versatile Metabolism Isolated from a Graphene Oxide-Reducing Enrichment Culture.</title>
        <authorList>
            <person name="Xie L."/>
            <person name="Yoshida N."/>
            <person name="Ishii S."/>
            <person name="Meng L."/>
        </authorList>
    </citation>
    <scope>NUCLEOTIDE SEQUENCE [LARGE SCALE GENOMIC DNA]</scope>
    <source>
        <strain evidence="1 2">NIT-T3</strain>
    </source>
</reference>
<reference evidence="1 2" key="1">
    <citation type="journal article" date="2016" name="C (Basel)">
        <title>Selective Growth of and Electricity Production by Marine Exoelectrogenic Bacteria in Self-Aggregated Hydrogel of Microbially Reduced Graphene Oxide.</title>
        <authorList>
            <person name="Yoshida N."/>
            <person name="Goto Y."/>
            <person name="Miyata Y."/>
        </authorList>
    </citation>
    <scope>NUCLEOTIDE SEQUENCE [LARGE SCALE GENOMIC DNA]</scope>
    <source>
        <strain evidence="1 2">NIT-T3</strain>
    </source>
</reference>